<protein>
    <recommendedName>
        <fullName evidence="4">Right handed beta helix domain-containing protein</fullName>
    </recommendedName>
</protein>
<name>A0A5J4VBR9_9EUKA</name>
<evidence type="ECO:0000256" key="1">
    <source>
        <dbReference type="SAM" id="Phobius"/>
    </source>
</evidence>
<proteinExistence type="predicted"/>
<keyword evidence="1" id="KW-0472">Membrane</keyword>
<feature type="transmembrane region" description="Helical" evidence="1">
    <location>
        <begin position="645"/>
        <end position="666"/>
    </location>
</feature>
<keyword evidence="1" id="KW-1133">Transmembrane helix</keyword>
<dbReference type="SUPFAM" id="SSF51126">
    <property type="entry name" value="Pectin lyase-like"/>
    <property type="match status" value="1"/>
</dbReference>
<keyword evidence="1" id="KW-0812">Transmembrane</keyword>
<gene>
    <name evidence="2" type="ORF">EZS28_024573</name>
</gene>
<sequence>MFVILALASLSFGFPLNFGKTYSSTHGNTTAHVSSPTFGSDHLVSKSQQFISLEKDSSKLHSAQTGKLLQKPTNDECSLTVGAGGNYNSVADALVIPCESSGYKITLLNATHVENLVVDQESTILIKGANSEGPYTQWTSNIVGENSYIIELKNGYLIIQFVDFQFVQTTHFATPTNGLIYARSTSQPYPSITIEHCNFRGLGNEQGSQQTNTMIEISGGYSLVVDECTFSSAKSQNAVIKAVDYIQFSVSNSNFTDINGVGSTGAIEVYTGTGAQWDILIQGNIFDNCVGAKYGAIKVDTGGATTTRYLQIITNQIKNCAGSNTGGIYINYAEFGAFDLGVNTFQDNSIISSQSYFGCDAHIVKASKADVSDLVYYYKDKTQGSKSNQLKSIFVEILEGTNQAYFSLRTISNQCWDASIEPEYFAGCICTAQGHPSQCTCPEEDPDYQQDKCDFYKLPTCSGNSEPTGGCRCDGTNYPSYCLCPLDDLDTTYTQTQCQEEKEKQIPPVKCTGIDDKPNCICTLDNHPTDCTCPDDDPDYLLAQCQEDKQEVIPPVMCTGIDDKPDCICTLEIHPTDCTCQVDLPDYSQAQCLEDKYPVTPDKCDPITATTPEVDCACPTDAAQLELDPRKDTICKPSTGKEASGSIRAIMNMIIAVVLIPALALIF</sequence>
<accession>A0A5J4VBR9</accession>
<evidence type="ECO:0000313" key="2">
    <source>
        <dbReference type="EMBL" id="KAA6379901.1"/>
    </source>
</evidence>
<reference evidence="2 3" key="1">
    <citation type="submission" date="2019-03" db="EMBL/GenBank/DDBJ databases">
        <title>Single cell metagenomics reveals metabolic interactions within the superorganism composed of flagellate Streblomastix strix and complex community of Bacteroidetes bacteria on its surface.</title>
        <authorList>
            <person name="Treitli S.C."/>
            <person name="Kolisko M."/>
            <person name="Husnik F."/>
            <person name="Keeling P."/>
            <person name="Hampl V."/>
        </authorList>
    </citation>
    <scope>NUCLEOTIDE SEQUENCE [LARGE SCALE GENOMIC DNA]</scope>
    <source>
        <strain evidence="2">ST1C</strain>
    </source>
</reference>
<organism evidence="2 3">
    <name type="scientific">Streblomastix strix</name>
    <dbReference type="NCBI Taxonomy" id="222440"/>
    <lineage>
        <taxon>Eukaryota</taxon>
        <taxon>Metamonada</taxon>
        <taxon>Preaxostyla</taxon>
        <taxon>Oxymonadida</taxon>
        <taxon>Streblomastigidae</taxon>
        <taxon>Streblomastix</taxon>
    </lineage>
</organism>
<dbReference type="EMBL" id="SNRW01008205">
    <property type="protein sequence ID" value="KAA6379901.1"/>
    <property type="molecule type" value="Genomic_DNA"/>
</dbReference>
<dbReference type="AlphaFoldDB" id="A0A5J4VBR9"/>
<evidence type="ECO:0008006" key="4">
    <source>
        <dbReference type="Google" id="ProtNLM"/>
    </source>
</evidence>
<comment type="caution">
    <text evidence="2">The sequence shown here is derived from an EMBL/GenBank/DDBJ whole genome shotgun (WGS) entry which is preliminary data.</text>
</comment>
<dbReference type="InterPro" id="IPR011050">
    <property type="entry name" value="Pectin_lyase_fold/virulence"/>
</dbReference>
<evidence type="ECO:0000313" key="3">
    <source>
        <dbReference type="Proteomes" id="UP000324800"/>
    </source>
</evidence>
<dbReference type="Proteomes" id="UP000324800">
    <property type="component" value="Unassembled WGS sequence"/>
</dbReference>